<name>A0A0D7WXH7_9BACL</name>
<dbReference type="Gene3D" id="1.10.260.40">
    <property type="entry name" value="lambda repressor-like DNA-binding domains"/>
    <property type="match status" value="1"/>
</dbReference>
<organism evidence="2 3">
    <name type="scientific">Paenibacillus terrae</name>
    <dbReference type="NCBI Taxonomy" id="159743"/>
    <lineage>
        <taxon>Bacteria</taxon>
        <taxon>Bacillati</taxon>
        <taxon>Bacillota</taxon>
        <taxon>Bacilli</taxon>
        <taxon>Bacillales</taxon>
        <taxon>Paenibacillaceae</taxon>
        <taxon>Paenibacillus</taxon>
    </lineage>
</organism>
<accession>A0A0D7WXH7</accession>
<dbReference type="GO" id="GO:0003677">
    <property type="term" value="F:DNA binding"/>
    <property type="evidence" value="ECO:0007669"/>
    <property type="project" value="InterPro"/>
</dbReference>
<proteinExistence type="predicted"/>
<dbReference type="SUPFAM" id="SSF47413">
    <property type="entry name" value="lambda repressor-like DNA-binding domains"/>
    <property type="match status" value="1"/>
</dbReference>
<dbReference type="InterPro" id="IPR010982">
    <property type="entry name" value="Lambda_DNA-bd_dom_sf"/>
</dbReference>
<dbReference type="PROSITE" id="PS50943">
    <property type="entry name" value="HTH_CROC1"/>
    <property type="match status" value="1"/>
</dbReference>
<dbReference type="InterPro" id="IPR001387">
    <property type="entry name" value="Cro/C1-type_HTH"/>
</dbReference>
<comment type="caution">
    <text evidence="2">The sequence shown here is derived from an EMBL/GenBank/DDBJ whole genome shotgun (WGS) entry which is preliminary data.</text>
</comment>
<dbReference type="SMART" id="SM00530">
    <property type="entry name" value="HTH_XRE"/>
    <property type="match status" value="1"/>
</dbReference>
<gene>
    <name evidence="2" type="ORF">QD47_22845</name>
</gene>
<dbReference type="Pfam" id="PF01381">
    <property type="entry name" value="HTH_3"/>
    <property type="match status" value="1"/>
</dbReference>
<evidence type="ECO:0000259" key="1">
    <source>
        <dbReference type="PROSITE" id="PS50943"/>
    </source>
</evidence>
<reference evidence="2 3" key="1">
    <citation type="submission" date="2014-11" db="EMBL/GenBank/DDBJ databases">
        <title>Draft Genome Sequences of Paenibacillus polymyxa NRRL B-30509 and Paenibacillus terrae NRRL B-30644, Strains from a Poultry Environment that Produce Tridecaptin A and Paenicidins.</title>
        <authorList>
            <person name="van Belkum M.J."/>
            <person name="Lohans C.T."/>
            <person name="Vederas J.C."/>
        </authorList>
    </citation>
    <scope>NUCLEOTIDE SEQUENCE [LARGE SCALE GENOMIC DNA]</scope>
    <source>
        <strain evidence="2 3">NRRL B-30644</strain>
    </source>
</reference>
<dbReference type="OrthoDB" id="2472497at2"/>
<feature type="domain" description="HTH cro/C1-type" evidence="1">
    <location>
        <begin position="11"/>
        <end position="65"/>
    </location>
</feature>
<sequence>MSNIVRGRCLLKVRINEAGTTQSELARKIGYSRQQLSNWANNREKMSYEAAVLICRVLGCHAEDLYEWHFA</sequence>
<dbReference type="PATRIC" id="fig|159743.3.peg.5082"/>
<evidence type="ECO:0000313" key="3">
    <source>
        <dbReference type="Proteomes" id="UP000032534"/>
    </source>
</evidence>
<dbReference type="CDD" id="cd00093">
    <property type="entry name" value="HTH_XRE"/>
    <property type="match status" value="1"/>
</dbReference>
<dbReference type="EMBL" id="JTHP01000058">
    <property type="protein sequence ID" value="KJD43428.1"/>
    <property type="molecule type" value="Genomic_DNA"/>
</dbReference>
<dbReference type="Proteomes" id="UP000032534">
    <property type="component" value="Unassembled WGS sequence"/>
</dbReference>
<keyword evidence="3" id="KW-1185">Reference proteome</keyword>
<protein>
    <submittedName>
        <fullName evidence="2">Helix-turn-helix domain-containing protein</fullName>
    </submittedName>
</protein>
<evidence type="ECO:0000313" key="2">
    <source>
        <dbReference type="EMBL" id="KJD43428.1"/>
    </source>
</evidence>
<dbReference type="AlphaFoldDB" id="A0A0D7WXH7"/>